<keyword evidence="2" id="KW-1185">Reference proteome</keyword>
<evidence type="ECO:0000313" key="1">
    <source>
        <dbReference type="EMBL" id="CAG8774458.1"/>
    </source>
</evidence>
<comment type="caution">
    <text evidence="1">The sequence shown here is derived from an EMBL/GenBank/DDBJ whole genome shotgun (WGS) entry which is preliminary data.</text>
</comment>
<evidence type="ECO:0000313" key="2">
    <source>
        <dbReference type="Proteomes" id="UP000789901"/>
    </source>
</evidence>
<gene>
    <name evidence="1" type="ORF">GMARGA_LOCUS18904</name>
</gene>
<dbReference type="Proteomes" id="UP000789901">
    <property type="component" value="Unassembled WGS sequence"/>
</dbReference>
<dbReference type="EMBL" id="CAJVQB010015412">
    <property type="protein sequence ID" value="CAG8774458.1"/>
    <property type="molecule type" value="Genomic_DNA"/>
</dbReference>
<proteinExistence type="predicted"/>
<accession>A0ABN7VJH8</accession>
<sequence length="405" mass="46725">MPEPSEYEYYIKEIVYRFNGRWKYRSINMRHRLPSKNITLTPPPKHLSVLKIFLDIYFDDFSTYRNVYHLLGGVYLQFGNMPLNFRKQLKNYFLIGFVPFGADFNDFIIPILEDIKCLESGLVIKTLIGNAWVIGGVGCVTADLLQGNGLANVKWHGANHGCSTCNQMEKRFAKIESQYSKAERECLAVEYELAKPGPLRILKWDRHIQTPQDVYHSMARKAHTLLDATFNAFNLNGEKISVSKLCTCWAVEAKVLKLAFSLSITENSYQKLQKLLENEYEMLLEAVQHNTGIMASYFGWVDPQFNTRSNAMNKLAIDPNLYTILSGYTTLINKKLEFYNSIIYIVLESDQDLVQMKLRVGDFVELLEETEGIAYAKIESIFCYQANNGQFHAFFYLNGFRQQQT</sequence>
<protein>
    <submittedName>
        <fullName evidence="1">5405_t:CDS:1</fullName>
    </submittedName>
</protein>
<organism evidence="1 2">
    <name type="scientific">Gigaspora margarita</name>
    <dbReference type="NCBI Taxonomy" id="4874"/>
    <lineage>
        <taxon>Eukaryota</taxon>
        <taxon>Fungi</taxon>
        <taxon>Fungi incertae sedis</taxon>
        <taxon>Mucoromycota</taxon>
        <taxon>Glomeromycotina</taxon>
        <taxon>Glomeromycetes</taxon>
        <taxon>Diversisporales</taxon>
        <taxon>Gigasporaceae</taxon>
        <taxon>Gigaspora</taxon>
    </lineage>
</organism>
<name>A0ABN7VJH8_GIGMA</name>
<reference evidence="1 2" key="1">
    <citation type="submission" date="2021-06" db="EMBL/GenBank/DDBJ databases">
        <authorList>
            <person name="Kallberg Y."/>
            <person name="Tangrot J."/>
            <person name="Rosling A."/>
        </authorList>
    </citation>
    <scope>NUCLEOTIDE SEQUENCE [LARGE SCALE GENOMIC DNA]</scope>
    <source>
        <strain evidence="1 2">120-4 pot B 10/14</strain>
    </source>
</reference>